<protein>
    <submittedName>
        <fullName evidence="2">Uncharacterized protein</fullName>
    </submittedName>
</protein>
<keyword evidence="3" id="KW-1185">Reference proteome</keyword>
<accession>A0AAD7EWH2</accession>
<evidence type="ECO:0000256" key="1">
    <source>
        <dbReference type="SAM" id="MobiDB-lite"/>
    </source>
</evidence>
<proteinExistence type="predicted"/>
<organism evidence="2 3">
    <name type="scientific">Mycena albidolilacea</name>
    <dbReference type="NCBI Taxonomy" id="1033008"/>
    <lineage>
        <taxon>Eukaryota</taxon>
        <taxon>Fungi</taxon>
        <taxon>Dikarya</taxon>
        <taxon>Basidiomycota</taxon>
        <taxon>Agaricomycotina</taxon>
        <taxon>Agaricomycetes</taxon>
        <taxon>Agaricomycetidae</taxon>
        <taxon>Agaricales</taxon>
        <taxon>Marasmiineae</taxon>
        <taxon>Mycenaceae</taxon>
        <taxon>Mycena</taxon>
    </lineage>
</organism>
<sequence length="307" mass="32887">MSELHTDSNRPTSASNPGTVNSKNNGKAATPDPQKQRTTRSAPDAAKIFLTKTKSELYALSTSASKWQDWRMTDCTSDLYAKGFLPQMQGMSPSFSMLSHAVLRIAVARPPNAAIAADALRAVAVVMDMKRVDRAMEGMSEKVEEILTAVRALTAPDETSDELAGNMQAAAVHLTRTVDEQATALTTLAERLEEELQSVAQRVQTRADVEDVPISIQDPSATLGPAAGVLKSHAIATAQVLPPVPAAALANAAARARQILIEKTPGLTQWMHGMDRKALVDRAHHTTTLMSDGALRTTLIGRVPKHA</sequence>
<feature type="region of interest" description="Disordered" evidence="1">
    <location>
        <begin position="1"/>
        <end position="44"/>
    </location>
</feature>
<reference evidence="2" key="1">
    <citation type="submission" date="2023-03" db="EMBL/GenBank/DDBJ databases">
        <title>Massive genome expansion in bonnet fungi (Mycena s.s.) driven by repeated elements and novel gene families across ecological guilds.</title>
        <authorList>
            <consortium name="Lawrence Berkeley National Laboratory"/>
            <person name="Harder C.B."/>
            <person name="Miyauchi S."/>
            <person name="Viragh M."/>
            <person name="Kuo A."/>
            <person name="Thoen E."/>
            <person name="Andreopoulos B."/>
            <person name="Lu D."/>
            <person name="Skrede I."/>
            <person name="Drula E."/>
            <person name="Henrissat B."/>
            <person name="Morin E."/>
            <person name="Kohler A."/>
            <person name="Barry K."/>
            <person name="LaButti K."/>
            <person name="Morin E."/>
            <person name="Salamov A."/>
            <person name="Lipzen A."/>
            <person name="Mereny Z."/>
            <person name="Hegedus B."/>
            <person name="Baldrian P."/>
            <person name="Stursova M."/>
            <person name="Weitz H."/>
            <person name="Taylor A."/>
            <person name="Grigoriev I.V."/>
            <person name="Nagy L.G."/>
            <person name="Martin F."/>
            <person name="Kauserud H."/>
        </authorList>
    </citation>
    <scope>NUCLEOTIDE SEQUENCE</scope>
    <source>
        <strain evidence="2">CBHHK002</strain>
    </source>
</reference>
<dbReference type="EMBL" id="JARIHO010000011">
    <property type="protein sequence ID" value="KAJ7353100.1"/>
    <property type="molecule type" value="Genomic_DNA"/>
</dbReference>
<name>A0AAD7EWH2_9AGAR</name>
<gene>
    <name evidence="2" type="ORF">DFH08DRAFT_956185</name>
</gene>
<evidence type="ECO:0000313" key="2">
    <source>
        <dbReference type="EMBL" id="KAJ7353100.1"/>
    </source>
</evidence>
<dbReference type="Proteomes" id="UP001218218">
    <property type="component" value="Unassembled WGS sequence"/>
</dbReference>
<evidence type="ECO:0000313" key="3">
    <source>
        <dbReference type="Proteomes" id="UP001218218"/>
    </source>
</evidence>
<feature type="compositionally biased region" description="Polar residues" evidence="1">
    <location>
        <begin position="9"/>
        <end position="27"/>
    </location>
</feature>
<comment type="caution">
    <text evidence="2">The sequence shown here is derived from an EMBL/GenBank/DDBJ whole genome shotgun (WGS) entry which is preliminary data.</text>
</comment>
<dbReference type="AlphaFoldDB" id="A0AAD7EWH2"/>